<sequence>MEECKDIMVIDWATRIPTDAEEEYLSHLFCLGGGC</sequence>
<dbReference type="Proteomes" id="UP000004019">
    <property type="component" value="Unassembled WGS sequence"/>
</dbReference>
<dbReference type="EMBL" id="AGXI01000014">
    <property type="protein sequence ID" value="EIY37904.1"/>
    <property type="molecule type" value="Genomic_DNA"/>
</dbReference>
<name>I9FVR5_9BACT</name>
<protein>
    <submittedName>
        <fullName evidence="1">Uncharacterized protein</fullName>
    </submittedName>
</protein>
<dbReference type="HOGENOM" id="CLU_3363149_0_0_10"/>
<organism evidence="1 2">
    <name type="scientific">Phocaeicola dorei CL03T12C01</name>
    <dbReference type="NCBI Taxonomy" id="997877"/>
    <lineage>
        <taxon>Bacteria</taxon>
        <taxon>Pseudomonadati</taxon>
        <taxon>Bacteroidota</taxon>
        <taxon>Bacteroidia</taxon>
        <taxon>Bacteroidales</taxon>
        <taxon>Bacteroidaceae</taxon>
        <taxon>Phocaeicola</taxon>
    </lineage>
</organism>
<reference evidence="1 2" key="1">
    <citation type="submission" date="2012-02" db="EMBL/GenBank/DDBJ databases">
        <title>The Genome Sequence of Bacteroides dorei CL03T12C01.</title>
        <authorList>
            <consortium name="The Broad Institute Genome Sequencing Platform"/>
            <person name="Earl A."/>
            <person name="Ward D."/>
            <person name="Feldgarden M."/>
            <person name="Gevers D."/>
            <person name="Zitomersky N.L."/>
            <person name="Coyne M.J."/>
            <person name="Comstock L.E."/>
            <person name="Young S.K."/>
            <person name="Zeng Q."/>
            <person name="Gargeya S."/>
            <person name="Fitzgerald M."/>
            <person name="Haas B."/>
            <person name="Abouelleil A."/>
            <person name="Alvarado L."/>
            <person name="Arachchi H.M."/>
            <person name="Berlin A."/>
            <person name="Chapman S.B."/>
            <person name="Gearin G."/>
            <person name="Goldberg J."/>
            <person name="Griggs A."/>
            <person name="Gujja S."/>
            <person name="Hansen M."/>
            <person name="Heiman D."/>
            <person name="Howarth C."/>
            <person name="Larimer J."/>
            <person name="Lui A."/>
            <person name="MacDonald P.J.P."/>
            <person name="McCowen C."/>
            <person name="Montmayeur A."/>
            <person name="Murphy C."/>
            <person name="Neiman D."/>
            <person name="Pearson M."/>
            <person name="Priest M."/>
            <person name="Roberts A."/>
            <person name="Saif S."/>
            <person name="Shea T."/>
            <person name="Sisk P."/>
            <person name="Stolte C."/>
            <person name="Sykes S."/>
            <person name="Wortman J."/>
            <person name="Nusbaum C."/>
            <person name="Birren B."/>
        </authorList>
    </citation>
    <scope>NUCLEOTIDE SEQUENCE [LARGE SCALE GENOMIC DNA]</scope>
    <source>
        <strain evidence="1 2">CL03T12C01</strain>
    </source>
</reference>
<accession>I9FVR5</accession>
<proteinExistence type="predicted"/>
<dbReference type="PROSITE" id="PS51257">
    <property type="entry name" value="PROKAR_LIPOPROTEIN"/>
    <property type="match status" value="1"/>
</dbReference>
<evidence type="ECO:0000313" key="1">
    <source>
        <dbReference type="EMBL" id="EIY37904.1"/>
    </source>
</evidence>
<dbReference type="AlphaFoldDB" id="I9FVR5"/>
<gene>
    <name evidence="1" type="ORF">HMPREF1065_02273</name>
</gene>
<evidence type="ECO:0000313" key="2">
    <source>
        <dbReference type="Proteomes" id="UP000004019"/>
    </source>
</evidence>
<comment type="caution">
    <text evidence="1">The sequence shown here is derived from an EMBL/GenBank/DDBJ whole genome shotgun (WGS) entry which is preliminary data.</text>
</comment>